<dbReference type="EMBL" id="JAWDJX010000050">
    <property type="protein sequence ID" value="KAK3048290.1"/>
    <property type="molecule type" value="Genomic_DNA"/>
</dbReference>
<feature type="region of interest" description="Disordered" evidence="1">
    <location>
        <begin position="1"/>
        <end position="86"/>
    </location>
</feature>
<feature type="compositionally biased region" description="Basic residues" evidence="1">
    <location>
        <begin position="20"/>
        <end position="29"/>
    </location>
</feature>
<reference evidence="3" key="1">
    <citation type="submission" date="2023-04" db="EMBL/GenBank/DDBJ databases">
        <title>Black Yeasts Isolated from many extreme environments.</title>
        <authorList>
            <person name="Coleine C."/>
            <person name="Stajich J.E."/>
            <person name="Selbmann L."/>
        </authorList>
    </citation>
    <scope>NUCLEOTIDE SEQUENCE</scope>
    <source>
        <strain evidence="3">CCFEE 5312</strain>
    </source>
</reference>
<gene>
    <name evidence="3" type="ORF">LTR09_010283</name>
</gene>
<keyword evidence="4" id="KW-1185">Reference proteome</keyword>
<feature type="region of interest" description="Disordered" evidence="1">
    <location>
        <begin position="113"/>
        <end position="152"/>
    </location>
</feature>
<dbReference type="Pfam" id="PF25545">
    <property type="entry name" value="DUF7924"/>
    <property type="match status" value="1"/>
</dbReference>
<feature type="compositionally biased region" description="Basic and acidic residues" evidence="1">
    <location>
        <begin position="71"/>
        <end position="85"/>
    </location>
</feature>
<evidence type="ECO:0000259" key="2">
    <source>
        <dbReference type="Pfam" id="PF25545"/>
    </source>
</evidence>
<name>A0AAJ0DDY5_9PEZI</name>
<proteinExistence type="predicted"/>
<feature type="region of interest" description="Disordered" evidence="1">
    <location>
        <begin position="442"/>
        <end position="471"/>
    </location>
</feature>
<dbReference type="PANTHER" id="PTHR42470">
    <property type="entry name" value="VAST DOMAIN-CONTAINING PROTEIN"/>
    <property type="match status" value="1"/>
</dbReference>
<organism evidence="3 4">
    <name type="scientific">Extremus antarcticus</name>
    <dbReference type="NCBI Taxonomy" id="702011"/>
    <lineage>
        <taxon>Eukaryota</taxon>
        <taxon>Fungi</taxon>
        <taxon>Dikarya</taxon>
        <taxon>Ascomycota</taxon>
        <taxon>Pezizomycotina</taxon>
        <taxon>Dothideomycetes</taxon>
        <taxon>Dothideomycetidae</taxon>
        <taxon>Mycosphaerellales</taxon>
        <taxon>Extremaceae</taxon>
        <taxon>Extremus</taxon>
    </lineage>
</organism>
<feature type="domain" description="DUF7924" evidence="2">
    <location>
        <begin position="199"/>
        <end position="428"/>
    </location>
</feature>
<dbReference type="PANTHER" id="PTHR42470:SF2">
    <property type="match status" value="1"/>
</dbReference>
<dbReference type="Proteomes" id="UP001271007">
    <property type="component" value="Unassembled WGS sequence"/>
</dbReference>
<feature type="region of interest" description="Disordered" evidence="1">
    <location>
        <begin position="490"/>
        <end position="537"/>
    </location>
</feature>
<feature type="compositionally biased region" description="Polar residues" evidence="1">
    <location>
        <begin position="442"/>
        <end position="456"/>
    </location>
</feature>
<feature type="compositionally biased region" description="Low complexity" evidence="1">
    <location>
        <begin position="526"/>
        <end position="537"/>
    </location>
</feature>
<comment type="caution">
    <text evidence="3">The sequence shown here is derived from an EMBL/GenBank/DDBJ whole genome shotgun (WGS) entry which is preliminary data.</text>
</comment>
<evidence type="ECO:0000256" key="1">
    <source>
        <dbReference type="SAM" id="MobiDB-lite"/>
    </source>
</evidence>
<evidence type="ECO:0000313" key="3">
    <source>
        <dbReference type="EMBL" id="KAK3048290.1"/>
    </source>
</evidence>
<accession>A0AAJ0DDY5</accession>
<dbReference type="InterPro" id="IPR057684">
    <property type="entry name" value="DUF7924"/>
</dbReference>
<feature type="compositionally biased region" description="Basic and acidic residues" evidence="1">
    <location>
        <begin position="502"/>
        <end position="525"/>
    </location>
</feature>
<feature type="compositionally biased region" description="Low complexity" evidence="1">
    <location>
        <begin position="490"/>
        <end position="501"/>
    </location>
</feature>
<dbReference type="AlphaFoldDB" id="A0AAJ0DDY5"/>
<protein>
    <recommendedName>
        <fullName evidence="2">DUF7924 domain-containing protein</fullName>
    </recommendedName>
</protein>
<sequence length="551" mass="62745">MNRRTRSALKAVSKGPGRVAKPRAVRRSKRLEQQVRRGVTAGNDQYHIYQLPSPESDTPFKLDDEESVGDEPPRKGGRVSDREAPARTVEALAHDEKYEPVAYWVTHDSWPPKFAEQDPKMSDPLAKKRSRSTSYTQSVKDGENPPAHSRRHEEKMEEAGLVMADNPAGINEACRRLCEDLLSAEPSIAEGTFLEKKRLAKVLDRVRYRNEARIVRDVTPVLVPSAELLHIDGFPGLEHATEAMNALWEGISTLCGPMPKPDLVIGISPSAFTTEEKEKLKMHHTSHCPNRFPESMYYPFLVCEVKCSDKPIKEAERQAMHSASIAANAIIQLYKKVSRAHELDRKLLTISVAHDNSTVMVFGHFAHVTGDRVTFFRHRIYETNFGANLAYAIAATHDTGDWRRAYKVAMGIYEHVFPKHLARIKSAVSQLRDRALDSFTSQLGLDSGEEGTSQDSGVFKKPSHPSTSRLQQENDKLLLLLRQQQEQQKQQMVMMERQMAQQKEEQKQQMAQQKEEQKQQMEMMERQMAQQKQQMAQQKEIIELLKQSRTT</sequence>
<evidence type="ECO:0000313" key="4">
    <source>
        <dbReference type="Proteomes" id="UP001271007"/>
    </source>
</evidence>